<protein>
    <submittedName>
        <fullName evidence="2">Uncharacterized protein</fullName>
    </submittedName>
</protein>
<feature type="chain" id="PRO_5031045639" evidence="1">
    <location>
        <begin position="24"/>
        <end position="121"/>
    </location>
</feature>
<feature type="signal peptide" evidence="1">
    <location>
        <begin position="1"/>
        <end position="23"/>
    </location>
</feature>
<comment type="caution">
    <text evidence="2">The sequence shown here is derived from an EMBL/GenBank/DDBJ whole genome shotgun (WGS) entry which is preliminary data.</text>
</comment>
<evidence type="ECO:0000256" key="1">
    <source>
        <dbReference type="SAM" id="SignalP"/>
    </source>
</evidence>
<organism evidence="2 3">
    <name type="scientific">Rhizobium aethiopicum</name>
    <dbReference type="NCBI Taxonomy" id="1138170"/>
    <lineage>
        <taxon>Bacteria</taxon>
        <taxon>Pseudomonadati</taxon>
        <taxon>Pseudomonadota</taxon>
        <taxon>Alphaproteobacteria</taxon>
        <taxon>Hyphomicrobiales</taxon>
        <taxon>Rhizobiaceae</taxon>
        <taxon>Rhizobium/Agrobacterium group</taxon>
        <taxon>Rhizobium</taxon>
    </lineage>
</organism>
<evidence type="ECO:0000313" key="3">
    <source>
        <dbReference type="Proteomes" id="UP000524492"/>
    </source>
</evidence>
<proteinExistence type="predicted"/>
<accession>A0A7W6QA80</accession>
<keyword evidence="1" id="KW-0732">Signal</keyword>
<name>A0A7W6QA80_9HYPH</name>
<dbReference type="RefSeq" id="WP_184457523.1">
    <property type="nucleotide sequence ID" value="NZ_JACIFV010000010.1"/>
</dbReference>
<reference evidence="2 3" key="1">
    <citation type="submission" date="2020-08" db="EMBL/GenBank/DDBJ databases">
        <title>Genomic Encyclopedia of Type Strains, Phase IV (KMG-V): Genome sequencing to study the core and pangenomes of soil and plant-associated prokaryotes.</title>
        <authorList>
            <person name="Whitman W."/>
        </authorList>
    </citation>
    <scope>NUCLEOTIDE SEQUENCE [LARGE SCALE GENOMIC DNA]</scope>
    <source>
        <strain evidence="2 3">SEMIA 4074</strain>
    </source>
</reference>
<keyword evidence="3" id="KW-1185">Reference proteome</keyword>
<dbReference type="EMBL" id="JACIFV010000010">
    <property type="protein sequence ID" value="MBB4193067.1"/>
    <property type="molecule type" value="Genomic_DNA"/>
</dbReference>
<sequence length="121" mass="13357">MPNRIQLIASLVATLALPSLVRADGGAWNRETFEYYASVIREQPSTHSRIIQGCAENGLAAMTDRARAEVERDSGMPAAKAIAEVCRRMIKGIASGALKYEAYRAWAETPDDKRVVFPDFK</sequence>
<gene>
    <name evidence="2" type="ORF">GGD53_003231</name>
</gene>
<dbReference type="Proteomes" id="UP000524492">
    <property type="component" value="Unassembled WGS sequence"/>
</dbReference>
<evidence type="ECO:0000313" key="2">
    <source>
        <dbReference type="EMBL" id="MBB4193067.1"/>
    </source>
</evidence>
<dbReference type="AlphaFoldDB" id="A0A7W6QA80"/>